<sequence length="317" mass="33502">MKVLVTGATGFIGRQVVHRLREAGAELRLASRHPERLGPGQDAMRMPDVDAPTAAFLALARGVTDVVHCAGLNNDEGNATEADFRAANAELSARLAQAAAEQASGRFIQLSSIRAVIGARVSATIDEDTIPDPQCAYGRSKREAEIRVLDAYASHGRSDATVLRLPPVYGTGMQGNLATLMRMADTGLPLPTGALTGTRSLLSAQSTAGAIWHLLSLSGRLRPIHVASDVPPVSIADIVDAFRDGFGRPTRLMAVPAGPLRIAAILLGKRTSWDSLTASQICDPSLLVSEGWLPETGTLERLAEIARLGDAQSPPLR</sequence>
<dbReference type="PANTHER" id="PTHR43245">
    <property type="entry name" value="BIFUNCTIONAL POLYMYXIN RESISTANCE PROTEIN ARNA"/>
    <property type="match status" value="1"/>
</dbReference>
<dbReference type="InterPro" id="IPR036291">
    <property type="entry name" value="NAD(P)-bd_dom_sf"/>
</dbReference>
<dbReference type="Pfam" id="PF01370">
    <property type="entry name" value="Epimerase"/>
    <property type="match status" value="1"/>
</dbReference>
<dbReference type="InterPro" id="IPR001509">
    <property type="entry name" value="Epimerase_deHydtase"/>
</dbReference>
<dbReference type="OrthoDB" id="9814124at2"/>
<organism evidence="2 3">
    <name type="scientific">Rhizobium loti</name>
    <name type="common">Mesorhizobium loti</name>
    <dbReference type="NCBI Taxonomy" id="381"/>
    <lineage>
        <taxon>Bacteria</taxon>
        <taxon>Pseudomonadati</taxon>
        <taxon>Pseudomonadota</taxon>
        <taxon>Alphaproteobacteria</taxon>
        <taxon>Hyphomicrobiales</taxon>
        <taxon>Phyllobacteriaceae</taxon>
        <taxon>Mesorhizobium</taxon>
    </lineage>
</organism>
<dbReference type="RefSeq" id="WP_010914953.1">
    <property type="nucleotide sequence ID" value="NZ_LZTH01000012.1"/>
</dbReference>
<dbReference type="EMBL" id="LZTJ01000012">
    <property type="protein sequence ID" value="OBP77143.1"/>
    <property type="molecule type" value="Genomic_DNA"/>
</dbReference>
<name>A0A1A5JHI6_RHILI</name>
<dbReference type="PANTHER" id="PTHR43245:SF58">
    <property type="entry name" value="BLL5923 PROTEIN"/>
    <property type="match status" value="1"/>
</dbReference>
<protein>
    <submittedName>
        <fullName evidence="2">Epimerase</fullName>
    </submittedName>
</protein>
<dbReference type="AlphaFoldDB" id="A0A1A5JHI6"/>
<comment type="caution">
    <text evidence="2">The sequence shown here is derived from an EMBL/GenBank/DDBJ whole genome shotgun (WGS) entry which is preliminary data.</text>
</comment>
<proteinExistence type="predicted"/>
<dbReference type="Gene3D" id="3.40.50.720">
    <property type="entry name" value="NAD(P)-binding Rossmann-like Domain"/>
    <property type="match status" value="1"/>
</dbReference>
<evidence type="ECO:0000313" key="3">
    <source>
        <dbReference type="Proteomes" id="UP000093748"/>
    </source>
</evidence>
<dbReference type="CDD" id="cd05232">
    <property type="entry name" value="UDP_G4E_4_SDR_e"/>
    <property type="match status" value="1"/>
</dbReference>
<feature type="domain" description="NAD-dependent epimerase/dehydratase" evidence="1">
    <location>
        <begin position="3"/>
        <end position="216"/>
    </location>
</feature>
<accession>A0A1A5JHI6</accession>
<evidence type="ECO:0000259" key="1">
    <source>
        <dbReference type="Pfam" id="PF01370"/>
    </source>
</evidence>
<dbReference type="Proteomes" id="UP000093748">
    <property type="component" value="Unassembled WGS sequence"/>
</dbReference>
<reference evidence="3" key="1">
    <citation type="submission" date="2016-06" db="EMBL/GenBank/DDBJ databases">
        <title>NZP2037 Pacbio-Illumina hybrid assembly.</title>
        <authorList>
            <person name="Ramsay J.P."/>
        </authorList>
    </citation>
    <scope>NUCLEOTIDE SEQUENCE [LARGE SCALE GENOMIC DNA]</scope>
    <source>
        <strain evidence="3">R7ANS::ICEMlSym2042</strain>
    </source>
</reference>
<dbReference type="SUPFAM" id="SSF51735">
    <property type="entry name" value="NAD(P)-binding Rossmann-fold domains"/>
    <property type="match status" value="1"/>
</dbReference>
<evidence type="ECO:0000313" key="2">
    <source>
        <dbReference type="EMBL" id="OBP77143.1"/>
    </source>
</evidence>
<dbReference type="GeneID" id="66685170"/>
<gene>
    <name evidence="2" type="ORF">BAE39_14000</name>
</gene>
<dbReference type="InterPro" id="IPR050177">
    <property type="entry name" value="Lipid_A_modif_metabolic_enz"/>
</dbReference>